<dbReference type="EMBL" id="CP106879">
    <property type="protein sequence ID" value="UYC81028.1"/>
    <property type="molecule type" value="Genomic_DNA"/>
</dbReference>
<dbReference type="InterPro" id="IPR036514">
    <property type="entry name" value="SGNH_hydro_sf"/>
</dbReference>
<name>A0A9Q9P7F0_9MICO</name>
<dbReference type="Gene3D" id="3.40.50.1110">
    <property type="entry name" value="SGNH hydrolase"/>
    <property type="match status" value="1"/>
</dbReference>
<dbReference type="CDD" id="cd00229">
    <property type="entry name" value="SGNH_hydrolase"/>
    <property type="match status" value="1"/>
</dbReference>
<feature type="domain" description="SGNH hydrolase-type esterase" evidence="2">
    <location>
        <begin position="88"/>
        <end position="255"/>
    </location>
</feature>
<evidence type="ECO:0000259" key="2">
    <source>
        <dbReference type="Pfam" id="PF13472"/>
    </source>
</evidence>
<evidence type="ECO:0000313" key="4">
    <source>
        <dbReference type="Proteomes" id="UP001062223"/>
    </source>
</evidence>
<keyword evidence="3" id="KW-0378">Hydrolase</keyword>
<dbReference type="Proteomes" id="UP001062223">
    <property type="component" value="Chromosome"/>
</dbReference>
<dbReference type="SUPFAM" id="SSF52266">
    <property type="entry name" value="SGNH hydrolase"/>
    <property type="match status" value="1"/>
</dbReference>
<dbReference type="RefSeq" id="WP_182066581.1">
    <property type="nucleotide sequence ID" value="NZ_CP106879.1"/>
</dbReference>
<dbReference type="InterPro" id="IPR013830">
    <property type="entry name" value="SGNH_hydro"/>
</dbReference>
<proteinExistence type="predicted"/>
<dbReference type="Pfam" id="PF13472">
    <property type="entry name" value="Lipase_GDSL_2"/>
    <property type="match status" value="1"/>
</dbReference>
<protein>
    <submittedName>
        <fullName evidence="3">SGNH/GDSL hydrolase family protein</fullName>
    </submittedName>
</protein>
<gene>
    <name evidence="3" type="ORF">OE229_00775</name>
</gene>
<evidence type="ECO:0000256" key="1">
    <source>
        <dbReference type="SAM" id="MobiDB-lite"/>
    </source>
</evidence>
<organism evidence="3 4">
    <name type="scientific">Curtobacterium poinsettiae</name>
    <dbReference type="NCBI Taxonomy" id="159612"/>
    <lineage>
        <taxon>Bacteria</taxon>
        <taxon>Bacillati</taxon>
        <taxon>Actinomycetota</taxon>
        <taxon>Actinomycetes</taxon>
        <taxon>Micrococcales</taxon>
        <taxon>Microbacteriaceae</taxon>
        <taxon>Curtobacterium</taxon>
    </lineage>
</organism>
<dbReference type="AlphaFoldDB" id="A0A9Q9P7F0"/>
<dbReference type="KEGG" id="cpoi:OE229_00775"/>
<evidence type="ECO:0000313" key="3">
    <source>
        <dbReference type="EMBL" id="UYC81028.1"/>
    </source>
</evidence>
<sequence>MGRRSQRERPGTPTGPATMRRRRRKLVPALALGAMALGVSGLLLILPSVSSACQPVSSSTSASAVAAPGVSADRVAAAIEPGSRVLIVGDSYTSGRGSASGLRGWAQDLSEDRGWTAKIDGYPGTGYVDTGRTGSSHYTYGPRIERHASFDPQLVIVQGSQNDWLVDADTLRATVERTLRTAQQTWPDAVVVALGPSAPLPWANSTVGVAASVSAGAAAAGVPYIDALAGRWFTSSNSPGYSAVDGGHPNDAGYQYLADRVSESLDALAAPVGSARCV</sequence>
<feature type="compositionally biased region" description="Basic and acidic residues" evidence="1">
    <location>
        <begin position="1"/>
        <end position="10"/>
    </location>
</feature>
<dbReference type="PANTHER" id="PTHR30383">
    <property type="entry name" value="THIOESTERASE 1/PROTEASE 1/LYSOPHOSPHOLIPASE L1"/>
    <property type="match status" value="1"/>
</dbReference>
<dbReference type="PANTHER" id="PTHR30383:SF5">
    <property type="entry name" value="SGNH HYDROLASE-TYPE ESTERASE DOMAIN-CONTAINING PROTEIN"/>
    <property type="match status" value="1"/>
</dbReference>
<feature type="region of interest" description="Disordered" evidence="1">
    <location>
        <begin position="1"/>
        <end position="22"/>
    </location>
</feature>
<dbReference type="InterPro" id="IPR051532">
    <property type="entry name" value="Ester_Hydrolysis_Enzymes"/>
</dbReference>
<dbReference type="GO" id="GO:0004622">
    <property type="term" value="F:phosphatidylcholine lysophospholipase activity"/>
    <property type="evidence" value="ECO:0007669"/>
    <property type="project" value="TreeGrafter"/>
</dbReference>
<reference evidence="3" key="1">
    <citation type="submission" date="2022-09" db="EMBL/GenBank/DDBJ databases">
        <title>Taxonomy of Curtobacterium flaccumfaciens.</title>
        <authorList>
            <person name="Osdaghi E."/>
            <person name="Taghavi S.M."/>
            <person name="Hamidizade M."/>
            <person name="Abachi H."/>
            <person name="Fazliarab A."/>
            <person name="Baeyen S."/>
            <person name="Portier P."/>
            <person name="Van Vaerenbergh J."/>
            <person name="Jacques M.-A."/>
        </authorList>
    </citation>
    <scope>NUCLEOTIDE SEQUENCE</scope>
    <source>
        <strain evidence="3">AGQB46</strain>
    </source>
</reference>
<accession>A0A9Q9P7F0</accession>